<dbReference type="GO" id="GO:0008299">
    <property type="term" value="P:isoprenoid biosynthetic process"/>
    <property type="evidence" value="ECO:0007669"/>
    <property type="project" value="UniProtKB-ARBA"/>
</dbReference>
<evidence type="ECO:0000313" key="8">
    <source>
        <dbReference type="Proteomes" id="UP000305067"/>
    </source>
</evidence>
<feature type="non-terminal residue" evidence="7">
    <location>
        <position position="1"/>
    </location>
</feature>
<dbReference type="EC" id="4.2.3.-" evidence="6"/>
<dbReference type="Gene3D" id="1.10.600.10">
    <property type="entry name" value="Farnesyl Diphosphate Synthase"/>
    <property type="match status" value="1"/>
</dbReference>
<evidence type="ECO:0000256" key="3">
    <source>
        <dbReference type="ARBA" id="ARBA00022723"/>
    </source>
</evidence>
<dbReference type="OrthoDB" id="6486656at2759"/>
<dbReference type="PANTHER" id="PTHR35201">
    <property type="entry name" value="TERPENE SYNTHASE"/>
    <property type="match status" value="1"/>
</dbReference>
<organism evidence="7 8">
    <name type="scientific">Pterulicium gracile</name>
    <dbReference type="NCBI Taxonomy" id="1884261"/>
    <lineage>
        <taxon>Eukaryota</taxon>
        <taxon>Fungi</taxon>
        <taxon>Dikarya</taxon>
        <taxon>Basidiomycota</taxon>
        <taxon>Agaricomycotina</taxon>
        <taxon>Agaricomycetes</taxon>
        <taxon>Agaricomycetidae</taxon>
        <taxon>Agaricales</taxon>
        <taxon>Pleurotineae</taxon>
        <taxon>Pterulaceae</taxon>
        <taxon>Pterulicium</taxon>
    </lineage>
</organism>
<keyword evidence="3 6" id="KW-0479">Metal-binding</keyword>
<dbReference type="Pfam" id="PF19086">
    <property type="entry name" value="Terpene_syn_C_2"/>
    <property type="match status" value="1"/>
</dbReference>
<accession>A0A5C3QCM4</accession>
<evidence type="ECO:0000313" key="7">
    <source>
        <dbReference type="EMBL" id="TFK99815.1"/>
    </source>
</evidence>
<reference evidence="7 8" key="1">
    <citation type="journal article" date="2019" name="Nat. Ecol. Evol.">
        <title>Megaphylogeny resolves global patterns of mushroom evolution.</title>
        <authorList>
            <person name="Varga T."/>
            <person name="Krizsan K."/>
            <person name="Foldi C."/>
            <person name="Dima B."/>
            <person name="Sanchez-Garcia M."/>
            <person name="Sanchez-Ramirez S."/>
            <person name="Szollosi G.J."/>
            <person name="Szarkandi J.G."/>
            <person name="Papp V."/>
            <person name="Albert L."/>
            <person name="Andreopoulos W."/>
            <person name="Angelini C."/>
            <person name="Antonin V."/>
            <person name="Barry K.W."/>
            <person name="Bougher N.L."/>
            <person name="Buchanan P."/>
            <person name="Buyck B."/>
            <person name="Bense V."/>
            <person name="Catcheside P."/>
            <person name="Chovatia M."/>
            <person name="Cooper J."/>
            <person name="Damon W."/>
            <person name="Desjardin D."/>
            <person name="Finy P."/>
            <person name="Geml J."/>
            <person name="Haridas S."/>
            <person name="Hughes K."/>
            <person name="Justo A."/>
            <person name="Karasinski D."/>
            <person name="Kautmanova I."/>
            <person name="Kiss B."/>
            <person name="Kocsube S."/>
            <person name="Kotiranta H."/>
            <person name="LaButti K.M."/>
            <person name="Lechner B.E."/>
            <person name="Liimatainen K."/>
            <person name="Lipzen A."/>
            <person name="Lukacs Z."/>
            <person name="Mihaltcheva S."/>
            <person name="Morgado L.N."/>
            <person name="Niskanen T."/>
            <person name="Noordeloos M.E."/>
            <person name="Ohm R.A."/>
            <person name="Ortiz-Santana B."/>
            <person name="Ovrebo C."/>
            <person name="Racz N."/>
            <person name="Riley R."/>
            <person name="Savchenko A."/>
            <person name="Shiryaev A."/>
            <person name="Soop K."/>
            <person name="Spirin V."/>
            <person name="Szebenyi C."/>
            <person name="Tomsovsky M."/>
            <person name="Tulloss R.E."/>
            <person name="Uehling J."/>
            <person name="Grigoriev I.V."/>
            <person name="Vagvolgyi C."/>
            <person name="Papp T."/>
            <person name="Martin F.M."/>
            <person name="Miettinen O."/>
            <person name="Hibbett D.S."/>
            <person name="Nagy L.G."/>
        </authorList>
    </citation>
    <scope>NUCLEOTIDE SEQUENCE [LARGE SCALE GENOMIC DNA]</scope>
    <source>
        <strain evidence="7 8">CBS 309.79</strain>
    </source>
</reference>
<dbReference type="SUPFAM" id="SSF48576">
    <property type="entry name" value="Terpenoid synthases"/>
    <property type="match status" value="1"/>
</dbReference>
<dbReference type="Proteomes" id="UP000305067">
    <property type="component" value="Unassembled WGS sequence"/>
</dbReference>
<dbReference type="EMBL" id="ML178831">
    <property type="protein sequence ID" value="TFK99815.1"/>
    <property type="molecule type" value="Genomic_DNA"/>
</dbReference>
<protein>
    <recommendedName>
        <fullName evidence="6">Terpene synthase</fullName>
        <ecNumber evidence="6">4.2.3.-</ecNumber>
    </recommendedName>
</protein>
<dbReference type="PANTHER" id="PTHR35201:SF4">
    <property type="entry name" value="BETA-PINACENE SYNTHASE-RELATED"/>
    <property type="match status" value="1"/>
</dbReference>
<gene>
    <name evidence="7" type="ORF">BDV98DRAFT_509876</name>
</gene>
<dbReference type="GO" id="GO:0046872">
    <property type="term" value="F:metal ion binding"/>
    <property type="evidence" value="ECO:0007669"/>
    <property type="project" value="UniProtKB-KW"/>
</dbReference>
<dbReference type="SFLD" id="SFLDS00005">
    <property type="entry name" value="Isoprenoid_Synthase_Type_I"/>
    <property type="match status" value="1"/>
</dbReference>
<evidence type="ECO:0000256" key="4">
    <source>
        <dbReference type="ARBA" id="ARBA00022842"/>
    </source>
</evidence>
<sequence length="356" mass="39971">ASTLHPKLRGKTVHLPNLNPLFPNWSWAMNRNIARLEWLIDSMLETLASDPRKLRGLKGADFARLIAMWYPPEIVTLTAYVLWIFVWDDEMEGGGEGVAESESEARAYTELSKTYVRATLALDEDDSESAVADGKSDPGRAPFPWLAVLESFGKALRQTLDLPRRQRFFIELCGYMDETLEEHLLRLHGTMPTVTEYLRIRIGSIGVAPQMALTEYALGIRLPFTIMKCQAMKSLWEQTTVINLILNDVYSAQKEAAQGSLLNLVPVTFNDLANHDIATVSATLLDSLKDAIAKFDEAVVDLLQGAQSVPSAYEDTEKFVEWCRVFTTAILVGSLTSKRYGMMECMQLDESHQVLF</sequence>
<comment type="cofactor">
    <cofactor evidence="1 6">
        <name>Mg(2+)</name>
        <dbReference type="ChEBI" id="CHEBI:18420"/>
    </cofactor>
</comment>
<evidence type="ECO:0000256" key="5">
    <source>
        <dbReference type="ARBA" id="ARBA00023239"/>
    </source>
</evidence>
<dbReference type="GO" id="GO:0010333">
    <property type="term" value="F:terpene synthase activity"/>
    <property type="evidence" value="ECO:0007669"/>
    <property type="project" value="InterPro"/>
</dbReference>
<dbReference type="InterPro" id="IPR008949">
    <property type="entry name" value="Isoprenoid_synthase_dom_sf"/>
</dbReference>
<keyword evidence="5 6" id="KW-0456">Lyase</keyword>
<dbReference type="SFLD" id="SFLDG01020">
    <property type="entry name" value="Terpene_Cyclase_Like_2"/>
    <property type="match status" value="1"/>
</dbReference>
<dbReference type="InterPro" id="IPR034686">
    <property type="entry name" value="Terpene_cyclase-like_2"/>
</dbReference>
<evidence type="ECO:0000256" key="6">
    <source>
        <dbReference type="RuleBase" id="RU366034"/>
    </source>
</evidence>
<dbReference type="AlphaFoldDB" id="A0A5C3QCM4"/>
<proteinExistence type="inferred from homology"/>
<comment type="similarity">
    <text evidence="2 6">Belongs to the terpene synthase family.</text>
</comment>
<evidence type="ECO:0000256" key="1">
    <source>
        <dbReference type="ARBA" id="ARBA00001946"/>
    </source>
</evidence>
<keyword evidence="8" id="KW-1185">Reference proteome</keyword>
<keyword evidence="4 6" id="KW-0460">Magnesium</keyword>
<dbReference type="STRING" id="1884261.A0A5C3QCM4"/>
<name>A0A5C3QCM4_9AGAR</name>
<evidence type="ECO:0000256" key="2">
    <source>
        <dbReference type="ARBA" id="ARBA00006333"/>
    </source>
</evidence>